<dbReference type="SUPFAM" id="SSF56112">
    <property type="entry name" value="Protein kinase-like (PK-like)"/>
    <property type="match status" value="1"/>
</dbReference>
<dbReference type="Pfam" id="PF02958">
    <property type="entry name" value="EcKL"/>
    <property type="match status" value="1"/>
</dbReference>
<accession>A0A4C1W960</accession>
<proteinExistence type="predicted"/>
<dbReference type="Proteomes" id="UP000299102">
    <property type="component" value="Unassembled WGS sequence"/>
</dbReference>
<comment type="caution">
    <text evidence="2">The sequence shown here is derived from an EMBL/GenBank/DDBJ whole genome shotgun (WGS) entry which is preliminary data.</text>
</comment>
<name>A0A4C1W960_EUMVA</name>
<evidence type="ECO:0000259" key="1">
    <source>
        <dbReference type="SMART" id="SM00587"/>
    </source>
</evidence>
<sequence>MSGVLDAALLATIVTLFTESGKLHNVTARDQRITAEGDGYVSVISRVVVEGRDATGAERTYDTVVKAPLPNIDVRKNVPLTLMFERETLFFDRIIPKFNEVQERLAEEEKLYFPLKYFSSGEYLKEYIVMENLKSSGYKNANSDKQLDFAHGSVVVSTLAKFHALSFIYKTRFPSDYSEVTKQLTDNFMLSRRDYDASGVRKYGKRVFDKFINSLRNAEYKDKIVKAADNDYNTVLQDFWGNGTINVISHGDYWINNILFKYNKDVPTGAVIIDYQMARHSSLVNDLLSFLGTCFELELRRNHFWELIDVYYKSLDRFLNIAGYDINDFCTRDEFDKELRAQSFFGVAVGIFMISFFDTEVPEIQLLFGGDLPDSFDRPSPKFEMLANDLIEDYVSWGLL</sequence>
<dbReference type="PANTHER" id="PTHR11012:SF30">
    <property type="entry name" value="PROTEIN KINASE-LIKE DOMAIN-CONTAINING"/>
    <property type="match status" value="1"/>
</dbReference>
<dbReference type="EMBL" id="BGZK01000513">
    <property type="protein sequence ID" value="GBP47926.1"/>
    <property type="molecule type" value="Genomic_DNA"/>
</dbReference>
<dbReference type="AlphaFoldDB" id="A0A4C1W960"/>
<dbReference type="InterPro" id="IPR015897">
    <property type="entry name" value="CHK_kinase-like"/>
</dbReference>
<dbReference type="STRING" id="151549.A0A4C1W960"/>
<dbReference type="OrthoDB" id="7634340at2759"/>
<dbReference type="SMART" id="SM00587">
    <property type="entry name" value="CHK"/>
    <property type="match status" value="1"/>
</dbReference>
<dbReference type="PANTHER" id="PTHR11012">
    <property type="entry name" value="PROTEIN KINASE-LIKE DOMAIN-CONTAINING"/>
    <property type="match status" value="1"/>
</dbReference>
<reference evidence="2 3" key="1">
    <citation type="journal article" date="2019" name="Commun. Biol.">
        <title>The bagworm genome reveals a unique fibroin gene that provides high tensile strength.</title>
        <authorList>
            <person name="Kono N."/>
            <person name="Nakamura H."/>
            <person name="Ohtoshi R."/>
            <person name="Tomita M."/>
            <person name="Numata K."/>
            <person name="Arakawa K."/>
        </authorList>
    </citation>
    <scope>NUCLEOTIDE SEQUENCE [LARGE SCALE GENOMIC DNA]</scope>
</reference>
<dbReference type="Gene3D" id="3.90.1200.10">
    <property type="match status" value="1"/>
</dbReference>
<dbReference type="InterPro" id="IPR011009">
    <property type="entry name" value="Kinase-like_dom_sf"/>
</dbReference>
<dbReference type="InterPro" id="IPR004119">
    <property type="entry name" value="EcKL"/>
</dbReference>
<keyword evidence="3" id="KW-1185">Reference proteome</keyword>
<feature type="domain" description="CHK kinase-like" evidence="1">
    <location>
        <begin position="128"/>
        <end position="321"/>
    </location>
</feature>
<evidence type="ECO:0000313" key="3">
    <source>
        <dbReference type="Proteomes" id="UP000299102"/>
    </source>
</evidence>
<organism evidence="2 3">
    <name type="scientific">Eumeta variegata</name>
    <name type="common">Bagworm moth</name>
    <name type="synonym">Eumeta japonica</name>
    <dbReference type="NCBI Taxonomy" id="151549"/>
    <lineage>
        <taxon>Eukaryota</taxon>
        <taxon>Metazoa</taxon>
        <taxon>Ecdysozoa</taxon>
        <taxon>Arthropoda</taxon>
        <taxon>Hexapoda</taxon>
        <taxon>Insecta</taxon>
        <taxon>Pterygota</taxon>
        <taxon>Neoptera</taxon>
        <taxon>Endopterygota</taxon>
        <taxon>Lepidoptera</taxon>
        <taxon>Glossata</taxon>
        <taxon>Ditrysia</taxon>
        <taxon>Tineoidea</taxon>
        <taxon>Psychidae</taxon>
        <taxon>Oiketicinae</taxon>
        <taxon>Eumeta</taxon>
    </lineage>
</organism>
<evidence type="ECO:0000313" key="2">
    <source>
        <dbReference type="EMBL" id="GBP47926.1"/>
    </source>
</evidence>
<protein>
    <recommendedName>
        <fullName evidence="1">CHK kinase-like domain-containing protein</fullName>
    </recommendedName>
</protein>
<gene>
    <name evidence="2" type="ORF">EVAR_31466_1</name>
</gene>